<dbReference type="EMBL" id="MU860182">
    <property type="protein sequence ID" value="KAK4236626.1"/>
    <property type="molecule type" value="Genomic_DNA"/>
</dbReference>
<protein>
    <recommendedName>
        <fullName evidence="3">BTB domain-containing protein</fullName>
    </recommendedName>
</protein>
<comment type="caution">
    <text evidence="1">The sequence shown here is derived from an EMBL/GenBank/DDBJ whole genome shotgun (WGS) entry which is preliminary data.</text>
</comment>
<keyword evidence="2" id="KW-1185">Reference proteome</keyword>
<dbReference type="InterPro" id="IPR011333">
    <property type="entry name" value="SKP1/BTB/POZ_sf"/>
</dbReference>
<dbReference type="AlphaFoldDB" id="A0AAN7H603"/>
<dbReference type="Gene3D" id="3.30.710.10">
    <property type="entry name" value="Potassium Channel Kv1.1, Chain A"/>
    <property type="match status" value="1"/>
</dbReference>
<dbReference type="Proteomes" id="UP001303760">
    <property type="component" value="Unassembled WGS sequence"/>
</dbReference>
<name>A0AAN7H603_9PEZI</name>
<evidence type="ECO:0000313" key="2">
    <source>
        <dbReference type="Proteomes" id="UP001303760"/>
    </source>
</evidence>
<evidence type="ECO:0008006" key="3">
    <source>
        <dbReference type="Google" id="ProtNLM"/>
    </source>
</evidence>
<proteinExistence type="predicted"/>
<reference evidence="1" key="1">
    <citation type="journal article" date="2023" name="Mol. Phylogenet. Evol.">
        <title>Genome-scale phylogeny and comparative genomics of the fungal order Sordariales.</title>
        <authorList>
            <person name="Hensen N."/>
            <person name="Bonometti L."/>
            <person name="Westerberg I."/>
            <person name="Brannstrom I.O."/>
            <person name="Guillou S."/>
            <person name="Cros-Aarteil S."/>
            <person name="Calhoun S."/>
            <person name="Haridas S."/>
            <person name="Kuo A."/>
            <person name="Mondo S."/>
            <person name="Pangilinan J."/>
            <person name="Riley R."/>
            <person name="LaButti K."/>
            <person name="Andreopoulos B."/>
            <person name="Lipzen A."/>
            <person name="Chen C."/>
            <person name="Yan M."/>
            <person name="Daum C."/>
            <person name="Ng V."/>
            <person name="Clum A."/>
            <person name="Steindorff A."/>
            <person name="Ohm R.A."/>
            <person name="Martin F."/>
            <person name="Silar P."/>
            <person name="Natvig D.O."/>
            <person name="Lalanne C."/>
            <person name="Gautier V."/>
            <person name="Ament-Velasquez S.L."/>
            <person name="Kruys A."/>
            <person name="Hutchinson M.I."/>
            <person name="Powell A.J."/>
            <person name="Barry K."/>
            <person name="Miller A.N."/>
            <person name="Grigoriev I.V."/>
            <person name="Debuchy R."/>
            <person name="Gladieux P."/>
            <person name="Hiltunen Thoren M."/>
            <person name="Johannesson H."/>
        </authorList>
    </citation>
    <scope>NUCLEOTIDE SEQUENCE</scope>
    <source>
        <strain evidence="1">CBS 532.94</strain>
    </source>
</reference>
<organism evidence="1 2">
    <name type="scientific">Achaetomium macrosporum</name>
    <dbReference type="NCBI Taxonomy" id="79813"/>
    <lineage>
        <taxon>Eukaryota</taxon>
        <taxon>Fungi</taxon>
        <taxon>Dikarya</taxon>
        <taxon>Ascomycota</taxon>
        <taxon>Pezizomycotina</taxon>
        <taxon>Sordariomycetes</taxon>
        <taxon>Sordariomycetidae</taxon>
        <taxon>Sordariales</taxon>
        <taxon>Chaetomiaceae</taxon>
        <taxon>Achaetomium</taxon>
    </lineage>
</organism>
<gene>
    <name evidence="1" type="ORF">C8A03DRAFT_16762</name>
</gene>
<accession>A0AAN7H603</accession>
<reference evidence="1" key="2">
    <citation type="submission" date="2023-05" db="EMBL/GenBank/DDBJ databases">
        <authorList>
            <consortium name="Lawrence Berkeley National Laboratory"/>
            <person name="Steindorff A."/>
            <person name="Hensen N."/>
            <person name="Bonometti L."/>
            <person name="Westerberg I."/>
            <person name="Brannstrom I.O."/>
            <person name="Guillou S."/>
            <person name="Cros-Aarteil S."/>
            <person name="Calhoun S."/>
            <person name="Haridas S."/>
            <person name="Kuo A."/>
            <person name="Mondo S."/>
            <person name="Pangilinan J."/>
            <person name="Riley R."/>
            <person name="Labutti K."/>
            <person name="Andreopoulos B."/>
            <person name="Lipzen A."/>
            <person name="Chen C."/>
            <person name="Yanf M."/>
            <person name="Daum C."/>
            <person name="Ng V."/>
            <person name="Clum A."/>
            <person name="Ohm R."/>
            <person name="Martin F."/>
            <person name="Silar P."/>
            <person name="Natvig D."/>
            <person name="Lalanne C."/>
            <person name="Gautier V."/>
            <person name="Ament-Velasquez S.L."/>
            <person name="Kruys A."/>
            <person name="Hutchinson M.I."/>
            <person name="Powell A.J."/>
            <person name="Barry K."/>
            <person name="Miller A.N."/>
            <person name="Grigoriev I.V."/>
            <person name="Debuchy R."/>
            <person name="Gladieux P."/>
            <person name="Thoren M.H."/>
            <person name="Johannesson H."/>
        </authorList>
    </citation>
    <scope>NUCLEOTIDE SEQUENCE</scope>
    <source>
        <strain evidence="1">CBS 532.94</strain>
    </source>
</reference>
<evidence type="ECO:0000313" key="1">
    <source>
        <dbReference type="EMBL" id="KAK4236626.1"/>
    </source>
</evidence>
<sequence>MTPMKRPKRGPVQGSIEVFDPHGDLRLVIGADGTVFQVCSRALARSSPVWEAMLYGPFAEGKDRQSAAGNHWEVTLPEDTAEGFCIPLLAAHCKLTTIPPILDRDTLFAVVAVCDKYVMVECLAPFWRGWIEALPDRYPDPQVLIQELLISHRFGDQENYQAVLLMLLTFLGRDTASGRISVGKRGEYDLSQDIHLDHLGIFPQLELAHRTLFSAVGKRIREAMEKLTNPDSYHLLDGHWQRLCDCAMLGALHRTAALMEVEAWFKPGQEGLGSHTSTCLADVIIQLENMRRSVIAESGMSERQGGAHRDCTPWTPFTLDDIFTEHRVKDLVPFNETVVFKARGESWTNSRSVYD</sequence>